<dbReference type="InterPro" id="IPR005331">
    <property type="entry name" value="Sulfotransferase"/>
</dbReference>
<dbReference type="Pfam" id="PF03567">
    <property type="entry name" value="Sulfotransfer_2"/>
    <property type="match status" value="1"/>
</dbReference>
<gene>
    <name evidence="1" type="ORF">JIV24_15805</name>
</gene>
<dbReference type="EMBL" id="JAENRR010000042">
    <property type="protein sequence ID" value="MBK3518813.1"/>
    <property type="molecule type" value="Genomic_DNA"/>
</dbReference>
<keyword evidence="2" id="KW-1185">Reference proteome</keyword>
<proteinExistence type="predicted"/>
<reference evidence="1 2" key="1">
    <citation type="submission" date="2021-01" db="EMBL/GenBank/DDBJ databases">
        <title>Carboxyliciviraga sp.nov., isolated from coastal sediments.</title>
        <authorList>
            <person name="Lu D."/>
            <person name="Zhang T."/>
        </authorList>
    </citation>
    <scope>NUCLEOTIDE SEQUENCE [LARGE SCALE GENOMIC DNA]</scope>
    <source>
        <strain evidence="1 2">N1Y132</strain>
    </source>
</reference>
<dbReference type="SUPFAM" id="SSF52540">
    <property type="entry name" value="P-loop containing nucleoside triphosphate hydrolases"/>
    <property type="match status" value="1"/>
</dbReference>
<dbReference type="Proteomes" id="UP000605676">
    <property type="component" value="Unassembled WGS sequence"/>
</dbReference>
<sequence>MHIEISDKRWSLREIRNKVRRRTGYFKRQYLKQYPDIKDVVYIRIPKTGSTSLVNVLKGQGLLYLNNEKAINFYFPQKGFVSFGPLSYEYLLNKGMISQSYHENMHVFTTVRNPFARTVSTFFYYKKIGWLNQNMSFDAYTDYIKRIELNELDNFYDSFRGHIFPQYKFLFCNGERFVHHTMRLESINTDIRELESMMNFNLHLPHLNKSVFEDYRNLYSSQSISNVLSVYEKDFELLGYSKEL</sequence>
<dbReference type="RefSeq" id="WP_200466033.1">
    <property type="nucleotide sequence ID" value="NZ_JAENRR010000042.1"/>
</dbReference>
<comment type="caution">
    <text evidence="1">The sequence shown here is derived from an EMBL/GenBank/DDBJ whole genome shotgun (WGS) entry which is preliminary data.</text>
</comment>
<accession>A0ABS1HMB6</accession>
<evidence type="ECO:0000313" key="2">
    <source>
        <dbReference type="Proteomes" id="UP000605676"/>
    </source>
</evidence>
<organism evidence="1 2">
    <name type="scientific">Carboxylicivirga marina</name>
    <dbReference type="NCBI Taxonomy" id="2800988"/>
    <lineage>
        <taxon>Bacteria</taxon>
        <taxon>Pseudomonadati</taxon>
        <taxon>Bacteroidota</taxon>
        <taxon>Bacteroidia</taxon>
        <taxon>Marinilabiliales</taxon>
        <taxon>Marinilabiliaceae</taxon>
        <taxon>Carboxylicivirga</taxon>
    </lineage>
</organism>
<evidence type="ECO:0000313" key="1">
    <source>
        <dbReference type="EMBL" id="MBK3518813.1"/>
    </source>
</evidence>
<dbReference type="InterPro" id="IPR027417">
    <property type="entry name" value="P-loop_NTPase"/>
</dbReference>
<protein>
    <submittedName>
        <fullName evidence="1">Sulfotransferase family 2 domain-containing protein</fullName>
    </submittedName>
</protein>
<name>A0ABS1HMB6_9BACT</name>
<dbReference type="Gene3D" id="3.40.50.300">
    <property type="entry name" value="P-loop containing nucleotide triphosphate hydrolases"/>
    <property type="match status" value="1"/>
</dbReference>